<dbReference type="GO" id="GO:0006284">
    <property type="term" value="P:base-excision repair"/>
    <property type="evidence" value="ECO:0007669"/>
    <property type="project" value="TreeGrafter"/>
</dbReference>
<name>A0A2P6AQY7_9GAMM</name>
<dbReference type="AlphaFoldDB" id="A0A2P6AQY7"/>
<feature type="active site" evidence="5">
    <location>
        <position position="108"/>
    </location>
</feature>
<dbReference type="PANTHER" id="PTHR22748">
    <property type="entry name" value="AP ENDONUCLEASE"/>
    <property type="match status" value="1"/>
</dbReference>
<comment type="similarity">
    <text evidence="1">Belongs to the DNA repair enzymes AP/ExoA family.</text>
</comment>
<dbReference type="GO" id="GO:0003906">
    <property type="term" value="F:DNA-(apurinic or apyrimidinic site) endonuclease activity"/>
    <property type="evidence" value="ECO:0007669"/>
    <property type="project" value="TreeGrafter"/>
</dbReference>
<evidence type="ECO:0000313" key="9">
    <source>
        <dbReference type="EMBL" id="PQA33164.1"/>
    </source>
</evidence>
<dbReference type="InterPro" id="IPR005135">
    <property type="entry name" value="Endo/exonuclease/phosphatase"/>
</dbReference>
<comment type="cofactor">
    <cofactor evidence="6">
        <name>Mg(2+)</name>
        <dbReference type="ChEBI" id="CHEBI:18420"/>
    </cofactor>
    <cofactor evidence="6">
        <name>Mn(2+)</name>
        <dbReference type="ChEBI" id="CHEBI:29035"/>
    </cofactor>
    <text evidence="6">Probably binds two magnesium or manganese ions per subunit.</text>
</comment>
<organism evidence="9 10">
    <name type="scientific">Amnimonas aquatica</name>
    <dbReference type="NCBI Taxonomy" id="2094561"/>
    <lineage>
        <taxon>Bacteria</taxon>
        <taxon>Pseudomonadati</taxon>
        <taxon>Pseudomonadota</taxon>
        <taxon>Gammaproteobacteria</taxon>
        <taxon>Moraxellales</taxon>
        <taxon>Moraxellaceae</taxon>
        <taxon>Amnimonas</taxon>
    </lineage>
</organism>
<dbReference type="Pfam" id="PF03372">
    <property type="entry name" value="Exo_endo_phos"/>
    <property type="match status" value="1"/>
</dbReference>
<dbReference type="InterPro" id="IPR004808">
    <property type="entry name" value="AP_endonuc_1"/>
</dbReference>
<evidence type="ECO:0000256" key="7">
    <source>
        <dbReference type="PIRSR" id="PIRSR604808-3"/>
    </source>
</evidence>
<feature type="active site" description="Proton acceptor" evidence="5">
    <location>
        <position position="246"/>
    </location>
</feature>
<evidence type="ECO:0000256" key="4">
    <source>
        <dbReference type="ARBA" id="ARBA00022842"/>
    </source>
</evidence>
<evidence type="ECO:0000256" key="6">
    <source>
        <dbReference type="PIRSR" id="PIRSR604808-2"/>
    </source>
</evidence>
<dbReference type="FunFam" id="3.60.10.10:FF:000026">
    <property type="entry name" value="Exodeoxyribonuclease III"/>
    <property type="match status" value="1"/>
</dbReference>
<evidence type="ECO:0000256" key="2">
    <source>
        <dbReference type="ARBA" id="ARBA00022723"/>
    </source>
</evidence>
<dbReference type="SUPFAM" id="SSF56219">
    <property type="entry name" value="DNase I-like"/>
    <property type="match status" value="1"/>
</dbReference>
<evidence type="ECO:0000256" key="3">
    <source>
        <dbReference type="ARBA" id="ARBA00022801"/>
    </source>
</evidence>
<dbReference type="PROSITE" id="PS51435">
    <property type="entry name" value="AP_NUCLEASE_F1_4"/>
    <property type="match status" value="1"/>
</dbReference>
<feature type="binding site" evidence="6">
    <location>
        <position position="7"/>
    </location>
    <ligand>
        <name>Mg(2+)</name>
        <dbReference type="ChEBI" id="CHEBI:18420"/>
        <label>1</label>
    </ligand>
</feature>
<protein>
    <submittedName>
        <fullName evidence="9">Exodeoxyribonuclease III</fullName>
    </submittedName>
</protein>
<dbReference type="RefSeq" id="WP_105193169.1">
    <property type="nucleotide sequence ID" value="NZ_PTQZ01000250.1"/>
</dbReference>
<keyword evidence="6" id="KW-0464">Manganese</keyword>
<gene>
    <name evidence="9" type="primary">xth</name>
    <name evidence="9" type="ORF">C5O18_08655</name>
</gene>
<keyword evidence="2 6" id="KW-0479">Metal-binding</keyword>
<sequence length="255" mass="28809">MRIVSANLNGIRSAASKGFFTWLENSGTDVLCIQETKAQTHQLDGEVFNPPGWHRHLFDAVRPGYSGTAIYTRDKPDSVKTGLGFALCDTEGRWIEASFGDLTVVSLYLPSGSSSDAAQARKDAFLVELMPILQARRAAGEKLVVCGDWNIAHKEIDLKNWRGNQKNSGFLPHERAWLTQLFDEVGYVDAFRVADQRPERYTWWSNRGQAYANNVGWRIDYHIVSPELRERITGADIYTGEKFSDHAPLILDYRI</sequence>
<evidence type="ECO:0000313" key="10">
    <source>
        <dbReference type="Proteomes" id="UP000243900"/>
    </source>
</evidence>
<feature type="binding site" evidence="6">
    <location>
        <position position="35"/>
    </location>
    <ligand>
        <name>Mg(2+)</name>
        <dbReference type="ChEBI" id="CHEBI:18420"/>
        <label>1</label>
    </ligand>
</feature>
<feature type="binding site" evidence="6">
    <location>
        <position position="150"/>
    </location>
    <ligand>
        <name>Mg(2+)</name>
        <dbReference type="ChEBI" id="CHEBI:18420"/>
        <label>1</label>
    </ligand>
</feature>
<reference evidence="10" key="1">
    <citation type="submission" date="2018-02" db="EMBL/GenBank/DDBJ databases">
        <title>Genome sequencing of Solimonas sp. HR-BB.</title>
        <authorList>
            <person name="Lee Y."/>
            <person name="Jeon C.O."/>
        </authorList>
    </citation>
    <scope>NUCLEOTIDE SEQUENCE [LARGE SCALE GENOMIC DNA]</scope>
    <source>
        <strain evidence="10">HR-E</strain>
    </source>
</reference>
<feature type="active site" description="Proton donor/acceptor" evidence="5">
    <location>
        <position position="148"/>
    </location>
</feature>
<accession>A0A2P6AQY7</accession>
<keyword evidence="10" id="KW-1185">Reference proteome</keyword>
<dbReference type="OrthoDB" id="9803914at2"/>
<dbReference type="GO" id="GO:0008311">
    <property type="term" value="F:double-stranded DNA 3'-5' DNA exonuclease activity"/>
    <property type="evidence" value="ECO:0007669"/>
    <property type="project" value="TreeGrafter"/>
</dbReference>
<dbReference type="CDD" id="cd10281">
    <property type="entry name" value="Nape_like_AP-endo"/>
    <property type="match status" value="1"/>
</dbReference>
<dbReference type="Gene3D" id="3.60.10.10">
    <property type="entry name" value="Endonuclease/exonuclease/phosphatase"/>
    <property type="match status" value="1"/>
</dbReference>
<dbReference type="Proteomes" id="UP000243900">
    <property type="component" value="Unassembled WGS sequence"/>
</dbReference>
<proteinExistence type="inferred from homology"/>
<evidence type="ECO:0000256" key="5">
    <source>
        <dbReference type="PIRSR" id="PIRSR604808-1"/>
    </source>
</evidence>
<feature type="domain" description="Endonuclease/exonuclease/phosphatase" evidence="8">
    <location>
        <begin position="5"/>
        <end position="246"/>
    </location>
</feature>
<feature type="site" description="Transition state stabilizer" evidence="7">
    <location>
        <position position="150"/>
    </location>
</feature>
<evidence type="ECO:0000259" key="8">
    <source>
        <dbReference type="Pfam" id="PF03372"/>
    </source>
</evidence>
<feature type="binding site" evidence="6">
    <location>
        <position position="245"/>
    </location>
    <ligand>
        <name>Mg(2+)</name>
        <dbReference type="ChEBI" id="CHEBI:18420"/>
        <label>1</label>
    </ligand>
</feature>
<evidence type="ECO:0000256" key="1">
    <source>
        <dbReference type="ARBA" id="ARBA00007092"/>
    </source>
</evidence>
<dbReference type="PANTHER" id="PTHR22748:SF6">
    <property type="entry name" value="DNA-(APURINIC OR APYRIMIDINIC SITE) ENDONUCLEASE"/>
    <property type="match status" value="1"/>
</dbReference>
<feature type="site" description="Interaction with DNA substrate" evidence="7">
    <location>
        <position position="246"/>
    </location>
</feature>
<dbReference type="NCBIfam" id="TIGR00195">
    <property type="entry name" value="exoDNase_III"/>
    <property type="match status" value="1"/>
</dbReference>
<dbReference type="GO" id="GO:0046872">
    <property type="term" value="F:metal ion binding"/>
    <property type="evidence" value="ECO:0007669"/>
    <property type="project" value="UniProtKB-KW"/>
</dbReference>
<dbReference type="EMBL" id="PTQZ01000250">
    <property type="protein sequence ID" value="PQA33164.1"/>
    <property type="molecule type" value="Genomic_DNA"/>
</dbReference>
<feature type="binding site" evidence="6">
    <location>
        <position position="246"/>
    </location>
    <ligand>
        <name>Mg(2+)</name>
        <dbReference type="ChEBI" id="CHEBI:18420"/>
        <label>1</label>
    </ligand>
</feature>
<dbReference type="GO" id="GO:0008081">
    <property type="term" value="F:phosphoric diester hydrolase activity"/>
    <property type="evidence" value="ECO:0007669"/>
    <property type="project" value="TreeGrafter"/>
</dbReference>
<dbReference type="NCBIfam" id="TIGR00633">
    <property type="entry name" value="xth"/>
    <property type="match status" value="1"/>
</dbReference>
<comment type="caution">
    <text evidence="9">The sequence shown here is derived from an EMBL/GenBank/DDBJ whole genome shotgun (WGS) entry which is preliminary data.</text>
</comment>
<keyword evidence="4 6" id="KW-0460">Magnesium</keyword>
<feature type="binding site" evidence="6">
    <location>
        <position position="148"/>
    </location>
    <ligand>
        <name>Mg(2+)</name>
        <dbReference type="ChEBI" id="CHEBI:18420"/>
        <label>1</label>
    </ligand>
</feature>
<keyword evidence="3" id="KW-0378">Hydrolase</keyword>
<feature type="site" description="Important for catalytic activity" evidence="7">
    <location>
        <position position="220"/>
    </location>
</feature>
<dbReference type="InterPro" id="IPR036691">
    <property type="entry name" value="Endo/exonu/phosph_ase_sf"/>
</dbReference>